<keyword evidence="1" id="KW-1133">Transmembrane helix</keyword>
<keyword evidence="1" id="KW-0472">Membrane</keyword>
<accession>A0A6N3ACH5</accession>
<feature type="transmembrane region" description="Helical" evidence="1">
    <location>
        <begin position="79"/>
        <end position="98"/>
    </location>
</feature>
<evidence type="ECO:0008006" key="3">
    <source>
        <dbReference type="Google" id="ProtNLM"/>
    </source>
</evidence>
<reference evidence="2" key="1">
    <citation type="submission" date="2019-11" db="EMBL/GenBank/DDBJ databases">
        <authorList>
            <person name="Feng L."/>
        </authorList>
    </citation>
    <scope>NUCLEOTIDE SEQUENCE</scope>
    <source>
        <strain evidence="2">IbartlettiiLFYP30</strain>
    </source>
</reference>
<dbReference type="RefSeq" id="WP_024037721.1">
    <property type="nucleotide sequence ID" value="NZ_CACRUE010000018.1"/>
</dbReference>
<protein>
    <recommendedName>
        <fullName evidence="3">Signal peptidase I</fullName>
    </recommendedName>
</protein>
<feature type="transmembrane region" description="Helical" evidence="1">
    <location>
        <begin position="45"/>
        <end position="67"/>
    </location>
</feature>
<gene>
    <name evidence="2" type="ORF">IBLFYP30_01200</name>
</gene>
<dbReference type="Pfam" id="PF18936">
    <property type="entry name" value="DUF5684"/>
    <property type="match status" value="1"/>
</dbReference>
<evidence type="ECO:0000313" key="2">
    <source>
        <dbReference type="EMBL" id="VYT87300.1"/>
    </source>
</evidence>
<dbReference type="EMBL" id="CACRUE010000018">
    <property type="protein sequence ID" value="VYT87300.1"/>
    <property type="molecule type" value="Genomic_DNA"/>
</dbReference>
<evidence type="ECO:0000256" key="1">
    <source>
        <dbReference type="SAM" id="Phobius"/>
    </source>
</evidence>
<name>A0A6N3ACH5_9FIRM</name>
<keyword evidence="1" id="KW-0812">Transmembrane</keyword>
<dbReference type="AlphaFoldDB" id="A0A6N3ACH5"/>
<proteinExistence type="predicted"/>
<dbReference type="InterPro" id="IPR043739">
    <property type="entry name" value="DUF5684"/>
</dbReference>
<sequence length="114" mass="12721">MGLIALLFYVLTVAAQWVVFQKAGIAGWKSIIPIYNSYCLFKIAWGNGWIFLATIIPIVGVIVDFMAMYKLAKSFNKGLGFGIGLFLLRPIFYIVLAFSEDNYIGPNGNRIYVA</sequence>
<organism evidence="2">
    <name type="scientific">Intestinibacter bartlettii</name>
    <dbReference type="NCBI Taxonomy" id="261299"/>
    <lineage>
        <taxon>Bacteria</taxon>
        <taxon>Bacillati</taxon>
        <taxon>Bacillota</taxon>
        <taxon>Clostridia</taxon>
        <taxon>Peptostreptococcales</taxon>
        <taxon>Peptostreptococcaceae</taxon>
        <taxon>Intestinibacter</taxon>
    </lineage>
</organism>